<organism evidence="5 6">
    <name type="scientific">Sideroxyarcus emersonii</name>
    <dbReference type="NCBI Taxonomy" id="2764705"/>
    <lineage>
        <taxon>Bacteria</taxon>
        <taxon>Pseudomonadati</taxon>
        <taxon>Pseudomonadota</taxon>
        <taxon>Betaproteobacteria</taxon>
        <taxon>Nitrosomonadales</taxon>
        <taxon>Gallionellaceae</taxon>
        <taxon>Sideroxyarcus</taxon>
    </lineage>
</organism>
<keyword evidence="3" id="KW-0175">Coiled coil</keyword>
<evidence type="ECO:0000259" key="4">
    <source>
        <dbReference type="PROSITE" id="PS50111"/>
    </source>
</evidence>
<keyword evidence="6" id="KW-1185">Reference proteome</keyword>
<dbReference type="GO" id="GO:0007165">
    <property type="term" value="P:signal transduction"/>
    <property type="evidence" value="ECO:0007669"/>
    <property type="project" value="UniProtKB-KW"/>
</dbReference>
<evidence type="ECO:0000256" key="2">
    <source>
        <dbReference type="PROSITE-ProRule" id="PRU00284"/>
    </source>
</evidence>
<dbReference type="InterPro" id="IPR004089">
    <property type="entry name" value="MCPsignal_dom"/>
</dbReference>
<keyword evidence="1 2" id="KW-0807">Transducer</keyword>
<dbReference type="EMBL" id="AP023423">
    <property type="protein sequence ID" value="BCK86675.1"/>
    <property type="molecule type" value="Genomic_DNA"/>
</dbReference>
<dbReference type="PANTHER" id="PTHR32089:SF112">
    <property type="entry name" value="LYSOZYME-LIKE PROTEIN-RELATED"/>
    <property type="match status" value="1"/>
</dbReference>
<dbReference type="InterPro" id="IPR025991">
    <property type="entry name" value="Chemoreceptor_zinc-bind_dom"/>
</dbReference>
<sequence length="375" mass="40696">MFGGETRQANLALQSRLAEAERDIAALRSELARVEGERAAAQAAAAAARTECDVAREIFGNMQNFGVSFVELQQSQAQAAGSLRDEKENAIDAARVSASNREAVMKIAGSLESLSGDTMRTSQNVKNLTERAAQIGSIVQLIKEIADQTNLLALNAAIEAARAGEQGRGFAVVADEVRKLAERTAKATSEISTIVVAIQGETERTQTQMHEWSGKSQMFSSEVTHVMQNMKQLLDLSQTMEGAISAAALRSFIEVAKIDHILYKFEIYKVFMGISDNTPDSFASHTACRLGKWYFEGEGKDCYSRLDGYTAVANPHQSFHQHGKDAVAAFRAGEALRGMELVARMEADSMEVLGGLERIAVAGERDSDLLCHSAR</sequence>
<evidence type="ECO:0000256" key="3">
    <source>
        <dbReference type="SAM" id="Coils"/>
    </source>
</evidence>
<dbReference type="SMART" id="SM00283">
    <property type="entry name" value="MA"/>
    <property type="match status" value="1"/>
</dbReference>
<dbReference type="KEGG" id="seme:MIZ01_0441"/>
<dbReference type="RefSeq" id="WP_269807819.1">
    <property type="nucleotide sequence ID" value="NZ_AP023423.1"/>
</dbReference>
<protein>
    <recommendedName>
        <fullName evidence="4">Methyl-accepting transducer domain-containing protein</fullName>
    </recommendedName>
</protein>
<name>A0AAN1X842_9PROT</name>
<dbReference type="SUPFAM" id="SSF58104">
    <property type="entry name" value="Methyl-accepting chemotaxis protein (MCP) signaling domain"/>
    <property type="match status" value="1"/>
</dbReference>
<dbReference type="Pfam" id="PF00015">
    <property type="entry name" value="MCPsignal"/>
    <property type="match status" value="1"/>
</dbReference>
<evidence type="ECO:0000313" key="6">
    <source>
        <dbReference type="Proteomes" id="UP001320326"/>
    </source>
</evidence>
<accession>A0AAN1X842</accession>
<dbReference type="Proteomes" id="UP001320326">
    <property type="component" value="Chromosome"/>
</dbReference>
<proteinExistence type="predicted"/>
<evidence type="ECO:0000313" key="5">
    <source>
        <dbReference type="EMBL" id="BCK86675.1"/>
    </source>
</evidence>
<dbReference type="AlphaFoldDB" id="A0AAN1X842"/>
<dbReference type="Gene3D" id="1.20.120.30">
    <property type="entry name" value="Aspartate receptor, ligand-binding domain"/>
    <property type="match status" value="1"/>
</dbReference>
<feature type="coiled-coil region" evidence="3">
    <location>
        <begin position="10"/>
        <end position="51"/>
    </location>
</feature>
<dbReference type="Gene3D" id="6.10.250.3200">
    <property type="match status" value="1"/>
</dbReference>
<dbReference type="Pfam" id="PF13682">
    <property type="entry name" value="CZB"/>
    <property type="match status" value="1"/>
</dbReference>
<evidence type="ECO:0000256" key="1">
    <source>
        <dbReference type="ARBA" id="ARBA00023224"/>
    </source>
</evidence>
<reference evidence="5 6" key="1">
    <citation type="journal article" date="2022" name="Int. J. Syst. Evol. Microbiol.">
        <title>&lt;i&gt;Sideroxyarcus emersonii&lt;/i&gt; gen. nov. sp. nov., a neutrophilic, microaerobic iron- and thiosulfate-oxidizing bacterium isolated from iron-rich wetland sediment.</title>
        <authorList>
            <person name="Kato S."/>
            <person name="Itoh T."/>
            <person name="Iino T."/>
            <person name="Ohkuma M."/>
        </authorList>
    </citation>
    <scope>NUCLEOTIDE SEQUENCE [LARGE SCALE GENOMIC DNA]</scope>
    <source>
        <strain evidence="5 6">MIZ01</strain>
    </source>
</reference>
<dbReference type="PROSITE" id="PS50111">
    <property type="entry name" value="CHEMOTAXIS_TRANSDUC_2"/>
    <property type="match status" value="1"/>
</dbReference>
<feature type="domain" description="Methyl-accepting transducer" evidence="4">
    <location>
        <begin position="33"/>
        <end position="257"/>
    </location>
</feature>
<gene>
    <name evidence="5" type="ORF">MIZ01_0441</name>
</gene>
<dbReference type="PANTHER" id="PTHR32089">
    <property type="entry name" value="METHYL-ACCEPTING CHEMOTAXIS PROTEIN MCPB"/>
    <property type="match status" value="1"/>
</dbReference>
<dbReference type="GO" id="GO:0016020">
    <property type="term" value="C:membrane"/>
    <property type="evidence" value="ECO:0007669"/>
    <property type="project" value="InterPro"/>
</dbReference>